<dbReference type="Pfam" id="PF04926">
    <property type="entry name" value="PAP_RNA-bind"/>
    <property type="match status" value="1"/>
</dbReference>
<feature type="compositionally biased region" description="Low complexity" evidence="4">
    <location>
        <begin position="151"/>
        <end position="160"/>
    </location>
</feature>
<dbReference type="InterPro" id="IPR007010">
    <property type="entry name" value="PolA_pol_RNA-bd_dom"/>
</dbReference>
<feature type="domain" description="Poly(A) polymerase RNA-binding" evidence="5">
    <location>
        <begin position="17"/>
        <end position="94"/>
    </location>
</feature>
<evidence type="ECO:0000256" key="2">
    <source>
        <dbReference type="ARBA" id="ARBA00022741"/>
    </source>
</evidence>
<keyword evidence="3" id="KW-0067">ATP-binding</keyword>
<feature type="compositionally biased region" description="Polar residues" evidence="4">
    <location>
        <begin position="161"/>
        <end position="170"/>
    </location>
</feature>
<sequence length="252" mass="27868">MSLSEGCKESIAVSSDNVNEINKNEEGEVIANVCSMWFIGLVFDKTNVNVDLTYDISSFTKAVHYQAENTNMLREGMTIEARHVRRKQLHQFLSPSLLIKRERTQSGTKRKHDAHPASTLNTHPPAPVKKTKRLSESSTDEVSILSYNDDSNSSNVVEVNIQNGNAANHSQETDRNKPTDKQMAKPEHSPSTSSTIASCYLHTLGGNGLLKYITNLRSAPSAGVTEDLVVSGGEVTSMSKVNGYRRRQIQNY</sequence>
<evidence type="ECO:0000256" key="3">
    <source>
        <dbReference type="ARBA" id="ARBA00022840"/>
    </source>
</evidence>
<accession>A0A8S4RXS0</accession>
<dbReference type="InterPro" id="IPR011068">
    <property type="entry name" value="NuclTrfase_I-like_C"/>
</dbReference>
<dbReference type="GO" id="GO:0016779">
    <property type="term" value="F:nucleotidyltransferase activity"/>
    <property type="evidence" value="ECO:0007669"/>
    <property type="project" value="InterPro"/>
</dbReference>
<evidence type="ECO:0000259" key="5">
    <source>
        <dbReference type="Pfam" id="PF04926"/>
    </source>
</evidence>
<protein>
    <submittedName>
        <fullName evidence="6">Jg8132 protein</fullName>
    </submittedName>
</protein>
<gene>
    <name evidence="6" type="primary">jg8132</name>
    <name evidence="6" type="ORF">PAEG_LOCUS18832</name>
</gene>
<feature type="region of interest" description="Disordered" evidence="4">
    <location>
        <begin position="97"/>
        <end position="194"/>
    </location>
</feature>
<dbReference type="Gene3D" id="3.30.70.590">
    <property type="entry name" value="Poly(A) polymerase predicted RNA binding domain"/>
    <property type="match status" value="1"/>
</dbReference>
<evidence type="ECO:0000256" key="1">
    <source>
        <dbReference type="ARBA" id="ARBA00022679"/>
    </source>
</evidence>
<dbReference type="EMBL" id="CAKXAJ010025664">
    <property type="protein sequence ID" value="CAH2242560.1"/>
    <property type="molecule type" value="Genomic_DNA"/>
</dbReference>
<keyword evidence="1" id="KW-0808">Transferase</keyword>
<evidence type="ECO:0000313" key="7">
    <source>
        <dbReference type="Proteomes" id="UP000838756"/>
    </source>
</evidence>
<dbReference type="Proteomes" id="UP000838756">
    <property type="component" value="Unassembled WGS sequence"/>
</dbReference>
<proteinExistence type="predicted"/>
<dbReference type="SUPFAM" id="SSF55003">
    <property type="entry name" value="PAP/Archaeal CCA-adding enzyme, C-terminal domain"/>
    <property type="match status" value="1"/>
</dbReference>
<comment type="caution">
    <text evidence="6">The sequence shown here is derived from an EMBL/GenBank/DDBJ whole genome shotgun (WGS) entry which is preliminary data.</text>
</comment>
<dbReference type="AlphaFoldDB" id="A0A8S4RXS0"/>
<dbReference type="GO" id="GO:0003723">
    <property type="term" value="F:RNA binding"/>
    <property type="evidence" value="ECO:0007669"/>
    <property type="project" value="InterPro"/>
</dbReference>
<dbReference type="GO" id="GO:0005524">
    <property type="term" value="F:ATP binding"/>
    <property type="evidence" value="ECO:0007669"/>
    <property type="project" value="UniProtKB-KW"/>
</dbReference>
<evidence type="ECO:0000313" key="6">
    <source>
        <dbReference type="EMBL" id="CAH2242560.1"/>
    </source>
</evidence>
<keyword evidence="2" id="KW-0547">Nucleotide-binding</keyword>
<feature type="compositionally biased region" description="Basic and acidic residues" evidence="4">
    <location>
        <begin position="171"/>
        <end position="188"/>
    </location>
</feature>
<organism evidence="6 7">
    <name type="scientific">Pararge aegeria aegeria</name>
    <dbReference type="NCBI Taxonomy" id="348720"/>
    <lineage>
        <taxon>Eukaryota</taxon>
        <taxon>Metazoa</taxon>
        <taxon>Ecdysozoa</taxon>
        <taxon>Arthropoda</taxon>
        <taxon>Hexapoda</taxon>
        <taxon>Insecta</taxon>
        <taxon>Pterygota</taxon>
        <taxon>Neoptera</taxon>
        <taxon>Endopterygota</taxon>
        <taxon>Lepidoptera</taxon>
        <taxon>Glossata</taxon>
        <taxon>Ditrysia</taxon>
        <taxon>Papilionoidea</taxon>
        <taxon>Nymphalidae</taxon>
        <taxon>Satyrinae</taxon>
        <taxon>Satyrini</taxon>
        <taxon>Parargina</taxon>
        <taxon>Pararge</taxon>
    </lineage>
</organism>
<dbReference type="GO" id="GO:0031123">
    <property type="term" value="P:RNA 3'-end processing"/>
    <property type="evidence" value="ECO:0007669"/>
    <property type="project" value="InterPro"/>
</dbReference>
<dbReference type="OrthoDB" id="412748at2759"/>
<name>A0A8S4RXS0_9NEOP</name>
<reference evidence="6" key="1">
    <citation type="submission" date="2022-03" db="EMBL/GenBank/DDBJ databases">
        <authorList>
            <person name="Lindestad O."/>
        </authorList>
    </citation>
    <scope>NUCLEOTIDE SEQUENCE</scope>
</reference>
<evidence type="ECO:0000256" key="4">
    <source>
        <dbReference type="SAM" id="MobiDB-lite"/>
    </source>
</evidence>
<keyword evidence="7" id="KW-1185">Reference proteome</keyword>
<feature type="compositionally biased region" description="Polar residues" evidence="4">
    <location>
        <begin position="136"/>
        <end position="150"/>
    </location>
</feature>